<evidence type="ECO:0000313" key="2">
    <source>
        <dbReference type="EMBL" id="SEJ14962.1"/>
    </source>
</evidence>
<reference evidence="3" key="1">
    <citation type="submission" date="2016-10" db="EMBL/GenBank/DDBJ databases">
        <authorList>
            <person name="Varghese N."/>
            <person name="Submissions S."/>
        </authorList>
    </citation>
    <scope>NUCLEOTIDE SEQUENCE [LARGE SCALE GENOMIC DNA]</scope>
    <source>
        <strain evidence="3">LMG 25967</strain>
    </source>
</reference>
<dbReference type="PROSITE" id="PS50206">
    <property type="entry name" value="RHODANESE_3"/>
    <property type="match status" value="1"/>
</dbReference>
<dbReference type="PANTHER" id="PTHR44086">
    <property type="entry name" value="THIOSULFATE SULFURTRANSFERASE RDL2, MITOCHONDRIAL-RELATED"/>
    <property type="match status" value="1"/>
</dbReference>
<dbReference type="SUPFAM" id="SSF52821">
    <property type="entry name" value="Rhodanese/Cell cycle control phosphatase"/>
    <property type="match status" value="1"/>
</dbReference>
<proteinExistence type="predicted"/>
<name>A0A1H6WR60_9PSED</name>
<dbReference type="InterPro" id="IPR001307">
    <property type="entry name" value="Thiosulphate_STrfase_CS"/>
</dbReference>
<dbReference type="Pfam" id="PF00581">
    <property type="entry name" value="Rhodanese"/>
    <property type="match status" value="1"/>
</dbReference>
<dbReference type="EMBL" id="FNZE01000005">
    <property type="protein sequence ID" value="SEJ14962.1"/>
    <property type="molecule type" value="Genomic_DNA"/>
</dbReference>
<dbReference type="SMART" id="SM00450">
    <property type="entry name" value="RHOD"/>
    <property type="match status" value="1"/>
</dbReference>
<dbReference type="OrthoDB" id="9791096at2"/>
<gene>
    <name evidence="2" type="ORF">SAMN05216201_10567</name>
</gene>
<evidence type="ECO:0000313" key="3">
    <source>
        <dbReference type="Proteomes" id="UP000242930"/>
    </source>
</evidence>
<dbReference type="Proteomes" id="UP000242930">
    <property type="component" value="Unassembled WGS sequence"/>
</dbReference>
<keyword evidence="3" id="KW-1185">Reference proteome</keyword>
<dbReference type="GO" id="GO:0004792">
    <property type="term" value="F:thiosulfate-cyanide sulfurtransferase activity"/>
    <property type="evidence" value="ECO:0007669"/>
    <property type="project" value="InterPro"/>
</dbReference>
<dbReference type="STRING" id="915471.SAMN05216201_10567"/>
<feature type="domain" description="Rhodanese" evidence="1">
    <location>
        <begin position="27"/>
        <end position="119"/>
    </location>
</feature>
<evidence type="ECO:0000259" key="1">
    <source>
        <dbReference type="PROSITE" id="PS50206"/>
    </source>
</evidence>
<dbReference type="RefSeq" id="WP_090309367.1">
    <property type="nucleotide sequence ID" value="NZ_FNZE01000005.1"/>
</dbReference>
<keyword evidence="2" id="KW-0808">Transferase</keyword>
<sequence>MKSAHDLVAEAKARIQEIDLDATDAAIRDADVLLDVREADEFHAGHIPGAVSIPRGLLEFKLSNTPELTSRDLNIVLYCKTSGRAALAACALHDMGYLQVQSIAGGFDAWSAAGKTVVTPSLPVFD</sequence>
<dbReference type="PROSITE" id="PS00380">
    <property type="entry name" value="RHODANESE_1"/>
    <property type="match status" value="1"/>
</dbReference>
<dbReference type="InterPro" id="IPR001763">
    <property type="entry name" value="Rhodanese-like_dom"/>
</dbReference>
<organism evidence="2 3">
    <name type="scientific">Pseudomonas linyingensis</name>
    <dbReference type="NCBI Taxonomy" id="915471"/>
    <lineage>
        <taxon>Bacteria</taxon>
        <taxon>Pseudomonadati</taxon>
        <taxon>Pseudomonadota</taxon>
        <taxon>Gammaproteobacteria</taxon>
        <taxon>Pseudomonadales</taxon>
        <taxon>Pseudomonadaceae</taxon>
        <taxon>Pseudomonas</taxon>
    </lineage>
</organism>
<accession>A0A1H6WR60</accession>
<protein>
    <submittedName>
        <fullName evidence="2">Rhodanese-related sulfurtransferase</fullName>
    </submittedName>
</protein>
<dbReference type="PANTHER" id="PTHR44086:SF10">
    <property type="entry name" value="THIOSULFATE SULFURTRANSFERASE_RHODANESE-LIKE DOMAIN-CONTAINING PROTEIN 3"/>
    <property type="match status" value="1"/>
</dbReference>
<dbReference type="AlphaFoldDB" id="A0A1H6WR60"/>
<dbReference type="Gene3D" id="3.40.250.10">
    <property type="entry name" value="Rhodanese-like domain"/>
    <property type="match status" value="1"/>
</dbReference>
<dbReference type="InterPro" id="IPR036873">
    <property type="entry name" value="Rhodanese-like_dom_sf"/>
</dbReference>
<dbReference type="CDD" id="cd00158">
    <property type="entry name" value="RHOD"/>
    <property type="match status" value="1"/>
</dbReference>